<feature type="transmembrane region" description="Helical" evidence="2">
    <location>
        <begin position="110"/>
        <end position="132"/>
    </location>
</feature>
<dbReference type="EMBL" id="FUKO01000019">
    <property type="protein sequence ID" value="SJN33198.1"/>
    <property type="molecule type" value="Genomic_DNA"/>
</dbReference>
<evidence type="ECO:0000256" key="1">
    <source>
        <dbReference type="SAM" id="MobiDB-lite"/>
    </source>
</evidence>
<feature type="transmembrane region" description="Helical" evidence="2">
    <location>
        <begin position="139"/>
        <end position="158"/>
    </location>
</feature>
<evidence type="ECO:0008006" key="5">
    <source>
        <dbReference type="Google" id="ProtNLM"/>
    </source>
</evidence>
<sequence>MNPDSEDDALNWDGDDALEARRPARRRIDPAPGRPGEVRSADAAHAASSLEPAATSAAPAERAQEPPGLSTVSLVLFGIFGGIYLLYTVGWAVGGLGLQTRVMFLMPGPLYLSALGIAVLAPALWFASVLVLTRHAKDWIRVVGLIVGALLLVPWPFVVAGGGGVL</sequence>
<feature type="transmembrane region" description="Helical" evidence="2">
    <location>
        <begin position="72"/>
        <end position="98"/>
    </location>
</feature>
<organism evidence="3 4">
    <name type="scientific">Microbacterium esteraromaticum</name>
    <dbReference type="NCBI Taxonomy" id="57043"/>
    <lineage>
        <taxon>Bacteria</taxon>
        <taxon>Bacillati</taxon>
        <taxon>Actinomycetota</taxon>
        <taxon>Actinomycetes</taxon>
        <taxon>Micrococcales</taxon>
        <taxon>Microbacteriaceae</taxon>
        <taxon>Microbacterium</taxon>
    </lineage>
</organism>
<evidence type="ECO:0000313" key="3">
    <source>
        <dbReference type="EMBL" id="SJN33198.1"/>
    </source>
</evidence>
<name>A0A1R4JMF2_9MICO</name>
<keyword evidence="2" id="KW-0472">Membrane</keyword>
<keyword evidence="4" id="KW-1185">Reference proteome</keyword>
<feature type="compositionally biased region" description="Basic and acidic residues" evidence="1">
    <location>
        <begin position="18"/>
        <end position="29"/>
    </location>
</feature>
<evidence type="ECO:0000313" key="4">
    <source>
        <dbReference type="Proteomes" id="UP000196320"/>
    </source>
</evidence>
<gene>
    <name evidence="3" type="ORF">FM104_08210</name>
</gene>
<feature type="compositionally biased region" description="Acidic residues" evidence="1">
    <location>
        <begin position="1"/>
        <end position="17"/>
    </location>
</feature>
<accession>A0A1R4JMF2</accession>
<proteinExistence type="predicted"/>
<keyword evidence="2" id="KW-0812">Transmembrane</keyword>
<dbReference type="Proteomes" id="UP000196320">
    <property type="component" value="Unassembled WGS sequence"/>
</dbReference>
<keyword evidence="2" id="KW-1133">Transmembrane helix</keyword>
<dbReference type="AlphaFoldDB" id="A0A1R4JMF2"/>
<protein>
    <recommendedName>
        <fullName evidence="5">DNA polymerase III subunit gamma/tau</fullName>
    </recommendedName>
</protein>
<evidence type="ECO:0000256" key="2">
    <source>
        <dbReference type="SAM" id="Phobius"/>
    </source>
</evidence>
<dbReference type="RefSeq" id="WP_256971566.1">
    <property type="nucleotide sequence ID" value="NZ_FUKO01000019.1"/>
</dbReference>
<reference evidence="3 4" key="1">
    <citation type="submission" date="2017-02" db="EMBL/GenBank/DDBJ databases">
        <authorList>
            <person name="Peterson S.W."/>
        </authorList>
    </citation>
    <scope>NUCLEOTIDE SEQUENCE [LARGE SCALE GENOMIC DNA]</scope>
    <source>
        <strain evidence="3 4">B Mb 05.01</strain>
    </source>
</reference>
<feature type="region of interest" description="Disordered" evidence="1">
    <location>
        <begin position="1"/>
        <end position="47"/>
    </location>
</feature>